<organism evidence="1 2">
    <name type="scientific">Enterobacter hormaechei subsp. hoffmannii</name>
    <dbReference type="NCBI Taxonomy" id="1812934"/>
    <lineage>
        <taxon>Bacteria</taxon>
        <taxon>Pseudomonadati</taxon>
        <taxon>Pseudomonadota</taxon>
        <taxon>Gammaproteobacteria</taxon>
        <taxon>Enterobacterales</taxon>
        <taxon>Enterobacteriaceae</taxon>
        <taxon>Enterobacter</taxon>
        <taxon>Enterobacter cloacae complex</taxon>
    </lineage>
</organism>
<dbReference type="EMBL" id="ABPNFY010000023">
    <property type="protein sequence ID" value="EMB2809573.1"/>
    <property type="molecule type" value="Genomic_DNA"/>
</dbReference>
<reference evidence="1" key="1">
    <citation type="submission" date="2023-12" db="EMBL/GenBank/DDBJ databases">
        <authorList>
            <consortium name="Clinical and Environmental Microbiology Branch: Whole genome sequencing antimicrobial resistance pathogens in the healthcare setting"/>
        </authorList>
    </citation>
    <scope>NUCLEOTIDE SEQUENCE</scope>
    <source>
        <strain evidence="1">Clinical</strain>
    </source>
</reference>
<protein>
    <submittedName>
        <fullName evidence="1">Uncharacterized protein</fullName>
    </submittedName>
</protein>
<proteinExistence type="predicted"/>
<gene>
    <name evidence="1" type="ORF">U8038_004554</name>
</gene>
<sequence>MIDRAKLQHILEYAKQQRHIGLHCKVPPEDMVEIVEMAMRHDSEDHHQKIYADSGNTTGV</sequence>
<dbReference type="Proteomes" id="UP001289659">
    <property type="component" value="Unassembled WGS sequence"/>
</dbReference>
<accession>A0AAI9GDN6</accession>
<name>A0AAI9GDN6_9ENTR</name>
<evidence type="ECO:0000313" key="1">
    <source>
        <dbReference type="EMBL" id="EMB2809573.1"/>
    </source>
</evidence>
<comment type="caution">
    <text evidence="1">The sequence shown here is derived from an EMBL/GenBank/DDBJ whole genome shotgun (WGS) entry which is preliminary data.</text>
</comment>
<evidence type="ECO:0000313" key="2">
    <source>
        <dbReference type="Proteomes" id="UP001289659"/>
    </source>
</evidence>
<dbReference type="AlphaFoldDB" id="A0AAI9GDN6"/>